<organism evidence="2 3">
    <name type="scientific">Shewanella surugensis</name>
    <dbReference type="NCBI Taxonomy" id="212020"/>
    <lineage>
        <taxon>Bacteria</taxon>
        <taxon>Pseudomonadati</taxon>
        <taxon>Pseudomonadota</taxon>
        <taxon>Gammaproteobacteria</taxon>
        <taxon>Alteromonadales</taxon>
        <taxon>Shewanellaceae</taxon>
        <taxon>Shewanella</taxon>
    </lineage>
</organism>
<dbReference type="EMBL" id="JAKIKS010000032">
    <property type="protein sequence ID" value="MCL1124833.1"/>
    <property type="molecule type" value="Genomic_DNA"/>
</dbReference>
<name>A0ABT0LAV5_9GAMM</name>
<keyword evidence="3" id="KW-1185">Reference proteome</keyword>
<evidence type="ECO:0000313" key="2">
    <source>
        <dbReference type="EMBL" id="MCL1124833.1"/>
    </source>
</evidence>
<proteinExistence type="predicted"/>
<feature type="chain" id="PRO_5045484010" evidence="1">
    <location>
        <begin position="25"/>
        <end position="183"/>
    </location>
</feature>
<protein>
    <submittedName>
        <fullName evidence="2">Uncharacterized protein</fullName>
    </submittedName>
</protein>
<reference evidence="2 3" key="1">
    <citation type="submission" date="2022-01" db="EMBL/GenBank/DDBJ databases">
        <title>Whole genome-based taxonomy of the Shewanellaceae.</title>
        <authorList>
            <person name="Martin-Rodriguez A.J."/>
        </authorList>
    </citation>
    <scope>NUCLEOTIDE SEQUENCE [LARGE SCALE GENOMIC DNA]</scope>
    <source>
        <strain evidence="2 3">DSM 17177</strain>
    </source>
</reference>
<dbReference type="Proteomes" id="UP001203423">
    <property type="component" value="Unassembled WGS sequence"/>
</dbReference>
<evidence type="ECO:0000313" key="3">
    <source>
        <dbReference type="Proteomes" id="UP001203423"/>
    </source>
</evidence>
<feature type="signal peptide" evidence="1">
    <location>
        <begin position="1"/>
        <end position="24"/>
    </location>
</feature>
<keyword evidence="1" id="KW-0732">Signal</keyword>
<evidence type="ECO:0000256" key="1">
    <source>
        <dbReference type="SAM" id="SignalP"/>
    </source>
</evidence>
<accession>A0ABT0LAV5</accession>
<comment type="caution">
    <text evidence="2">The sequence shown here is derived from an EMBL/GenBank/DDBJ whole genome shotgun (WGS) entry which is preliminary data.</text>
</comment>
<dbReference type="RefSeq" id="WP_248940111.1">
    <property type="nucleotide sequence ID" value="NZ_JAKIKS010000032.1"/>
</dbReference>
<gene>
    <name evidence="2" type="ORF">L2764_10200</name>
</gene>
<sequence length="183" mass="20827">MKISYILSALFGLSLSGESVQATAIETYTLNNGCDASAAIEMRYKGTLELPSSVEQVNLNNEWMKKGRVYGIDWYENLPMSHEADNKLKINWFVPKQKRSNARKVSINTAYFEAYCANTNEKLGEFEIDVKVKYNELGILASKNTHFRHVNFYDKQCGLYKVTAKSYSPKALQIACFLPKKVK</sequence>